<reference evidence="1 2" key="1">
    <citation type="journal article" date="2022" name="Front. Cell. Infect. Microbiol.">
        <title>The Genomes of Two Strains of Taenia crassiceps the Animal Model for the Study of Human Cysticercosis.</title>
        <authorList>
            <person name="Bobes R.J."/>
            <person name="Estrada K."/>
            <person name="Rios-Valencia D.G."/>
            <person name="Calderon-Gallegos A."/>
            <person name="de la Torre P."/>
            <person name="Carrero J.C."/>
            <person name="Sanchez-Flores A."/>
            <person name="Laclette J.P."/>
        </authorList>
    </citation>
    <scope>NUCLEOTIDE SEQUENCE [LARGE SCALE GENOMIC DNA]</scope>
    <source>
        <strain evidence="1">WFUcys</strain>
    </source>
</reference>
<organism evidence="1 2">
    <name type="scientific">Taenia crassiceps</name>
    <dbReference type="NCBI Taxonomy" id="6207"/>
    <lineage>
        <taxon>Eukaryota</taxon>
        <taxon>Metazoa</taxon>
        <taxon>Spiralia</taxon>
        <taxon>Lophotrochozoa</taxon>
        <taxon>Platyhelminthes</taxon>
        <taxon>Cestoda</taxon>
        <taxon>Eucestoda</taxon>
        <taxon>Cyclophyllidea</taxon>
        <taxon>Taeniidae</taxon>
        <taxon>Taenia</taxon>
    </lineage>
</organism>
<keyword evidence="2" id="KW-1185">Reference proteome</keyword>
<dbReference type="EMBL" id="JAKROA010000016">
    <property type="protein sequence ID" value="KAL5103697.1"/>
    <property type="molecule type" value="Genomic_DNA"/>
</dbReference>
<evidence type="ECO:0000313" key="1">
    <source>
        <dbReference type="EMBL" id="KAL5103697.1"/>
    </source>
</evidence>
<sequence>MRVRHMHICATEATPHPSSFLTKKTRMPVLPTASSRIEWYVMRGEVLGTIRKAKLKVEKRKKKNSSSQTPVIVFHNLLVKVLSLSPALLPQSLVSWTTQGGTIQAIRAILVSHGMQRVTYT</sequence>
<gene>
    <name evidence="1" type="ORF">TcWFU_004495</name>
</gene>
<comment type="caution">
    <text evidence="1">The sequence shown here is derived from an EMBL/GenBank/DDBJ whole genome shotgun (WGS) entry which is preliminary data.</text>
</comment>
<dbReference type="Proteomes" id="UP001651158">
    <property type="component" value="Unassembled WGS sequence"/>
</dbReference>
<accession>A0ABR4Q273</accession>
<protein>
    <submittedName>
        <fullName evidence="1">Uncharacterized protein</fullName>
    </submittedName>
</protein>
<evidence type="ECO:0000313" key="2">
    <source>
        <dbReference type="Proteomes" id="UP001651158"/>
    </source>
</evidence>
<name>A0ABR4Q273_9CEST</name>
<proteinExistence type="predicted"/>